<sequence length="86" mass="9866">MKIRLDSGNVLFPLWPHFDSEGHPEVRENAPILFEQTTGQLSDLQARPDEEATNTRKPQLLITKIRNVLDSFYLLPGAPFCVWFQA</sequence>
<evidence type="ECO:0000313" key="1">
    <source>
        <dbReference type="EMBL" id="VEL22564.1"/>
    </source>
</evidence>
<dbReference type="Proteomes" id="UP000784294">
    <property type="component" value="Unassembled WGS sequence"/>
</dbReference>
<name>A0A3S5A874_9PLAT</name>
<organism evidence="1 2">
    <name type="scientific">Protopolystoma xenopodis</name>
    <dbReference type="NCBI Taxonomy" id="117903"/>
    <lineage>
        <taxon>Eukaryota</taxon>
        <taxon>Metazoa</taxon>
        <taxon>Spiralia</taxon>
        <taxon>Lophotrochozoa</taxon>
        <taxon>Platyhelminthes</taxon>
        <taxon>Monogenea</taxon>
        <taxon>Polyopisthocotylea</taxon>
        <taxon>Polystomatidea</taxon>
        <taxon>Polystomatidae</taxon>
        <taxon>Protopolystoma</taxon>
    </lineage>
</organism>
<proteinExistence type="predicted"/>
<gene>
    <name evidence="1" type="ORF">PXEA_LOCUS16004</name>
</gene>
<protein>
    <submittedName>
        <fullName evidence="1">Uncharacterized protein</fullName>
    </submittedName>
</protein>
<dbReference type="EMBL" id="CAAALY010057172">
    <property type="protein sequence ID" value="VEL22564.1"/>
    <property type="molecule type" value="Genomic_DNA"/>
</dbReference>
<accession>A0A3S5A874</accession>
<evidence type="ECO:0000313" key="2">
    <source>
        <dbReference type="Proteomes" id="UP000784294"/>
    </source>
</evidence>
<reference evidence="1" key="1">
    <citation type="submission" date="2018-11" db="EMBL/GenBank/DDBJ databases">
        <authorList>
            <consortium name="Pathogen Informatics"/>
        </authorList>
    </citation>
    <scope>NUCLEOTIDE SEQUENCE</scope>
</reference>
<comment type="caution">
    <text evidence="1">The sequence shown here is derived from an EMBL/GenBank/DDBJ whole genome shotgun (WGS) entry which is preliminary data.</text>
</comment>
<keyword evidence="2" id="KW-1185">Reference proteome</keyword>
<dbReference type="AlphaFoldDB" id="A0A3S5A874"/>